<feature type="region of interest" description="Disordered" evidence="2">
    <location>
        <begin position="273"/>
        <end position="340"/>
    </location>
</feature>
<evidence type="ECO:0000313" key="4">
    <source>
        <dbReference type="EMBL" id="KAL0566274.1"/>
    </source>
</evidence>
<evidence type="ECO:0000259" key="3">
    <source>
        <dbReference type="PROSITE" id="PS50158"/>
    </source>
</evidence>
<dbReference type="PROSITE" id="PS50158">
    <property type="entry name" value="ZF_CCHC"/>
    <property type="match status" value="1"/>
</dbReference>
<keyword evidence="1" id="KW-0863">Zinc-finger</keyword>
<feature type="region of interest" description="Disordered" evidence="2">
    <location>
        <begin position="1270"/>
        <end position="1414"/>
    </location>
</feature>
<proteinExistence type="predicted"/>
<feature type="compositionally biased region" description="Polar residues" evidence="2">
    <location>
        <begin position="1010"/>
        <end position="1019"/>
    </location>
</feature>
<keyword evidence="1" id="KW-0862">Zinc</keyword>
<dbReference type="EMBL" id="JBAHYK010001950">
    <property type="protein sequence ID" value="KAL0566274.1"/>
    <property type="molecule type" value="Genomic_DNA"/>
</dbReference>
<feature type="compositionally biased region" description="Polar residues" evidence="2">
    <location>
        <begin position="1397"/>
        <end position="1406"/>
    </location>
</feature>
<organism evidence="4 5">
    <name type="scientific">Marasmius crinis-equi</name>
    <dbReference type="NCBI Taxonomy" id="585013"/>
    <lineage>
        <taxon>Eukaryota</taxon>
        <taxon>Fungi</taxon>
        <taxon>Dikarya</taxon>
        <taxon>Basidiomycota</taxon>
        <taxon>Agaricomycotina</taxon>
        <taxon>Agaricomycetes</taxon>
        <taxon>Agaricomycetidae</taxon>
        <taxon>Agaricales</taxon>
        <taxon>Marasmiineae</taxon>
        <taxon>Marasmiaceae</taxon>
        <taxon>Marasmius</taxon>
    </lineage>
</organism>
<feature type="region of interest" description="Disordered" evidence="2">
    <location>
        <begin position="1745"/>
        <end position="1781"/>
    </location>
</feature>
<reference evidence="4 5" key="1">
    <citation type="submission" date="2024-02" db="EMBL/GenBank/DDBJ databases">
        <title>A draft genome for the cacao thread blight pathogen Marasmius crinis-equi.</title>
        <authorList>
            <person name="Cohen S.P."/>
            <person name="Baruah I.K."/>
            <person name="Amoako-Attah I."/>
            <person name="Bukari Y."/>
            <person name="Meinhardt L.W."/>
            <person name="Bailey B.A."/>
        </authorList>
    </citation>
    <scope>NUCLEOTIDE SEQUENCE [LARGE SCALE GENOMIC DNA]</scope>
    <source>
        <strain evidence="4 5">GH-76</strain>
    </source>
</reference>
<feature type="compositionally biased region" description="Low complexity" evidence="2">
    <location>
        <begin position="1311"/>
        <end position="1332"/>
    </location>
</feature>
<feature type="compositionally biased region" description="Polar residues" evidence="2">
    <location>
        <begin position="1354"/>
        <end position="1382"/>
    </location>
</feature>
<sequence>MTDQGSNDLMSGALPGHLQMPAVNIEAAPQAPVTNHLPSSSNTTSANIAQPSHQTLISDEDLDILENITISSLPPPYSREAPRTFKGSYAKVEGWIQQYERVVKNKGIRDGRDRCEGLLDYCSLKVKRTIRSLPSFRAGNWYNFKAEILRLYDAERARQQYQPSDIQALARKQASRPIDNLSKWLKYRRKFQRKGGELVPLGRMTEQQYATYFWLGIPENLRNILEIHLKAKRPLRSNKDPHSIADVCDAAEQYFSRSHFMSTVPDAEAFGTLQREEDSGDDSDTEDETDSDEDEMELWRRLFKGRGKTKGKGRDVRTTEKVTTPSGSDLATKEKTRTTQFTGPQAEVADLISRLNNMQLENPEYGAMYYRATSLDPNSRQCITRSPPIAVTPMPSAPKPYPTPASRPMVPVTNDGRAVRLMPFESRPSQGFRNTCFACGDPNHKVPECPEAAERQRKGDMRWDNTQRKYVTRDGRVIDRRPGENMLQALDRMLNESRSQERGSSTTSMLLTIPDAVRNYYTQQRRETRKEGRSIIPSDYSDDIEEKDEWNEEADDIETEEEYDEVADESEYSSEEEETEDEEENLVMTSTLNLGAQRQLAKSKDARNRMQAGPREVAQDIRSKRPTQPPLRADGTRASWRNSPRTPRSAPQTQEAGPQASSNGHPIPIQSLPPSQVSVNPSPPNPAPTSETSPTTTPEAPLRAKPSEVPIPQRPYDARPMSYQRAVSLEPELLRPKVSREAKSGSSGVRFADPEAIVIDPPAKGKTRAERKSDLARRVSKQAVMERLLGAQVQVSLGEILGSSRELSTVLHDMTKVRMPQNKAGTKKKQDGGENSTLSSGRHGMAEEGGEELDVRERQPTSSTPEPRPPTPIIHLANWNRHLSFEQGSSNGENDEIDNSTETALPHSHCDCLEHEKLDPSQPDRPDFGQIVSDLGLLAMVWLRIWVVASATTLLWLCNKAEILLDPSEEYKSSSDEAEDSPTQNIQSYLYRQMPPTLRSRRPPPLETGAGSQLPSSTAVQPHPPSVQNNPPPAQSHPLSVQNNPPPVQNNPPPVQANPPPRAPTPHPAVTITETDGMPNIPAPPTFSDPGPIDQPPISAELPALAAISAASVLSFSQLQHTGDIPTRPLMLCSPQAFFIANENRLGSSPRQVILALNTGMMLYNPAIGRTSHQLGHCRIEFYPRSSTLPPAPRAATHQRFNYLWEPVVLPSGRVNNHGVNTQDMHLTPTTREERRNSHPNARQNEEGEYASVGTAAVFDVTLIRRRSLDDRGNDTDASMPPLQDVESEREDGSDMDVDSSEDSDDEESRSVATSTSSTTNSQSTSMAANSSPARLIRAAPAATRQLPPPLATGTRTSQPISTNAAVVTLPRPTQRSQTIQTAPAVPEPPRGRTLHRSQPVQTVPRSVTRDEPRGTRREALLPIADLMKKIPRPEVGHPVYTIADAPCDTPAWRMTSIFRYQDGAIVQEPPSTYIGRITSPLKGLTSELYYNCIEEKTEDTWSPTGDPDLIDRGRIARGFDTTEACQLFTSKFVYRLKVARGQVVRPILLGVEGFDRKIWEEENMLGHTSANEVGRWLFRRVVIVFCARELYRTMVFLVEYFMFKRVEHALRARFAALKNAQLEVVEKFGALLGNKFLRYEYRLWLLAAWEVLVYLGEVELSSLIQTILRLRFVDNDSLDALHRKNLIPPLPTRLPGSYSITWADVMSRQESYEEFQSHVFPVNNSPTLHSKGLARVPGVASKTTPPKLVLSPELQYPPSNLNSSTESVATSSAAPLSTGL</sequence>
<comment type="caution">
    <text evidence="4">The sequence shown here is derived from an EMBL/GenBank/DDBJ whole genome shotgun (WGS) entry which is preliminary data.</text>
</comment>
<feature type="compositionally biased region" description="Basic and acidic residues" evidence="2">
    <location>
        <begin position="732"/>
        <end position="743"/>
    </location>
</feature>
<feature type="region of interest" description="Disordered" evidence="2">
    <location>
        <begin position="811"/>
        <end position="874"/>
    </location>
</feature>
<feature type="compositionally biased region" description="Acidic residues" evidence="2">
    <location>
        <begin position="540"/>
        <end position="585"/>
    </location>
</feature>
<feature type="region of interest" description="Disordered" evidence="2">
    <location>
        <begin position="1215"/>
        <end position="1253"/>
    </location>
</feature>
<keyword evidence="5" id="KW-1185">Reference proteome</keyword>
<dbReference type="PANTHER" id="PTHR24216:SF65">
    <property type="entry name" value="PAXILLIN-LIKE PROTEIN 1"/>
    <property type="match status" value="1"/>
</dbReference>
<feature type="compositionally biased region" description="Polar residues" evidence="2">
    <location>
        <begin position="639"/>
        <end position="664"/>
    </location>
</feature>
<protein>
    <recommendedName>
        <fullName evidence="3">CCHC-type domain-containing protein</fullName>
    </recommendedName>
</protein>
<feature type="region of interest" description="Disordered" evidence="2">
    <location>
        <begin position="994"/>
        <end position="1068"/>
    </location>
</feature>
<feature type="domain" description="CCHC-type" evidence="3">
    <location>
        <begin position="436"/>
        <end position="451"/>
    </location>
</feature>
<evidence type="ECO:0000256" key="2">
    <source>
        <dbReference type="SAM" id="MobiDB-lite"/>
    </source>
</evidence>
<feature type="compositionally biased region" description="Pro residues" evidence="2">
    <location>
        <begin position="1044"/>
        <end position="1067"/>
    </location>
</feature>
<feature type="compositionally biased region" description="Polar residues" evidence="2">
    <location>
        <begin position="587"/>
        <end position="596"/>
    </location>
</feature>
<dbReference type="PANTHER" id="PTHR24216">
    <property type="entry name" value="PAXILLIN-RELATED"/>
    <property type="match status" value="1"/>
</dbReference>
<feature type="region of interest" description="Disordered" evidence="2">
    <location>
        <begin position="523"/>
        <end position="774"/>
    </location>
</feature>
<feature type="compositionally biased region" description="Pro residues" evidence="2">
    <location>
        <begin position="395"/>
        <end position="405"/>
    </location>
</feature>
<feature type="compositionally biased region" description="Low complexity" evidence="2">
    <location>
        <begin position="1764"/>
        <end position="1775"/>
    </location>
</feature>
<evidence type="ECO:0000256" key="1">
    <source>
        <dbReference type="PROSITE-ProRule" id="PRU00047"/>
    </source>
</evidence>
<feature type="compositionally biased region" description="Low complexity" evidence="2">
    <location>
        <begin position="688"/>
        <end position="701"/>
    </location>
</feature>
<feature type="compositionally biased region" description="Acidic residues" evidence="2">
    <location>
        <begin position="1286"/>
        <end position="1308"/>
    </location>
</feature>
<keyword evidence="1" id="KW-0479">Metal-binding</keyword>
<name>A0ABR3ETN3_9AGAR</name>
<dbReference type="InterPro" id="IPR001878">
    <property type="entry name" value="Znf_CCHC"/>
</dbReference>
<dbReference type="Proteomes" id="UP001465976">
    <property type="component" value="Unassembled WGS sequence"/>
</dbReference>
<feature type="region of interest" description="Disordered" evidence="2">
    <location>
        <begin position="386"/>
        <end position="410"/>
    </location>
</feature>
<feature type="compositionally biased region" description="Basic residues" evidence="2">
    <location>
        <begin position="301"/>
        <end position="311"/>
    </location>
</feature>
<evidence type="ECO:0000313" key="5">
    <source>
        <dbReference type="Proteomes" id="UP001465976"/>
    </source>
</evidence>
<gene>
    <name evidence="4" type="ORF">V5O48_015741</name>
</gene>
<feature type="compositionally biased region" description="Pro residues" evidence="2">
    <location>
        <begin position="1022"/>
        <end position="1035"/>
    </location>
</feature>
<feature type="compositionally biased region" description="Polar residues" evidence="2">
    <location>
        <begin position="1215"/>
        <end position="1230"/>
    </location>
</feature>
<feature type="compositionally biased region" description="Acidic residues" evidence="2">
    <location>
        <begin position="278"/>
        <end position="296"/>
    </location>
</feature>
<feature type="compositionally biased region" description="Low complexity" evidence="2">
    <location>
        <begin position="670"/>
        <end position="680"/>
    </location>
</feature>
<feature type="compositionally biased region" description="Basic and acidic residues" evidence="2">
    <location>
        <begin position="524"/>
        <end position="533"/>
    </location>
</feature>
<accession>A0ABR3ETN3</accession>